<keyword evidence="1" id="KW-0697">Rotamase</keyword>
<dbReference type="InterPro" id="IPR029000">
    <property type="entry name" value="Cyclophilin-like_dom_sf"/>
</dbReference>
<dbReference type="EC" id="5.2.1.8" evidence="1"/>
<reference evidence="3" key="1">
    <citation type="submission" date="2015-04" db="EMBL/GenBank/DDBJ databases">
        <title>The genome sequence of the plant pathogenic Rhizarian Plasmodiophora brassicae reveals insights in its biotrophic life cycle and the origin of chitin synthesis.</title>
        <authorList>
            <person name="Schwelm A."/>
            <person name="Fogelqvist J."/>
            <person name="Knaust A."/>
            <person name="Julke S."/>
            <person name="Lilja T."/>
            <person name="Dhandapani V."/>
            <person name="Bonilla-Rosso G."/>
            <person name="Karlsson M."/>
            <person name="Shevchenko A."/>
            <person name="Choi S.R."/>
            <person name="Kim H.G."/>
            <person name="Park J.Y."/>
            <person name="Lim Y.P."/>
            <person name="Ludwig-Muller J."/>
            <person name="Dixelius C."/>
        </authorList>
    </citation>
    <scope>NUCLEOTIDE SEQUENCE</scope>
    <source>
        <tissue evidence="3">Potato root galls</tissue>
    </source>
</reference>
<sequence length="248" mass="27599">MPKALLILSGRMVSPAYQQAKAVAKQIAAVAYDILSAEIIDILDLDWEIRVQQIQLKFGIHIVGSCSDLFAYHSKLGWIGSTVADLQEWGSSRFQIGPIEGDVDFEESARNSVQEYCREHAKESRFVSMTFASGNLGPIGSVVFELFYSIMPKTCDNFLKLCTGQCGDSENGITLRYLNTPIHRVVKGAWIQGGDIVTGNGDKGESVYGGTFEDECFAIKHDRAGILVRRLHFFLFINIAFKFQIRCV</sequence>
<name>A0A0H5QR04_9EUKA</name>
<dbReference type="PANTHER" id="PTHR11071:SF561">
    <property type="entry name" value="PEPTIDYL-PROLYL CIS-TRANS ISOMERASE D-RELATED"/>
    <property type="match status" value="1"/>
</dbReference>
<dbReference type="PRINTS" id="PR00153">
    <property type="entry name" value="CSAPPISMRASE"/>
</dbReference>
<feature type="domain" description="PPIase cyclophilin-type" evidence="2">
    <location>
        <begin position="138"/>
        <end position="227"/>
    </location>
</feature>
<dbReference type="PANTHER" id="PTHR11071">
    <property type="entry name" value="PEPTIDYL-PROLYL CIS-TRANS ISOMERASE"/>
    <property type="match status" value="1"/>
</dbReference>
<proteinExistence type="inferred from homology"/>
<accession>A0A0H5QR04</accession>
<evidence type="ECO:0000259" key="2">
    <source>
        <dbReference type="PROSITE" id="PS50072"/>
    </source>
</evidence>
<dbReference type="GO" id="GO:0003755">
    <property type="term" value="F:peptidyl-prolyl cis-trans isomerase activity"/>
    <property type="evidence" value="ECO:0007669"/>
    <property type="project" value="UniProtKB-UniRule"/>
</dbReference>
<comment type="similarity">
    <text evidence="1">Belongs to the cyclophilin-type PPIase family.</text>
</comment>
<keyword evidence="1" id="KW-0413">Isomerase</keyword>
<dbReference type="SUPFAM" id="SSF50891">
    <property type="entry name" value="Cyclophilin-like"/>
    <property type="match status" value="1"/>
</dbReference>
<evidence type="ECO:0000256" key="1">
    <source>
        <dbReference type="RuleBase" id="RU363019"/>
    </source>
</evidence>
<protein>
    <recommendedName>
        <fullName evidence="1">Peptidyl-prolyl cis-trans isomerase</fullName>
        <shortName evidence="1">PPIase</shortName>
        <ecNumber evidence="1">5.2.1.8</ecNumber>
    </recommendedName>
</protein>
<dbReference type="EMBL" id="HACM01004059">
    <property type="protein sequence ID" value="CRZ04501.1"/>
    <property type="molecule type" value="Transcribed_RNA"/>
</dbReference>
<organism evidence="3">
    <name type="scientific">Spongospora subterranea</name>
    <dbReference type="NCBI Taxonomy" id="70186"/>
    <lineage>
        <taxon>Eukaryota</taxon>
        <taxon>Sar</taxon>
        <taxon>Rhizaria</taxon>
        <taxon>Endomyxa</taxon>
        <taxon>Phytomyxea</taxon>
        <taxon>Plasmodiophorida</taxon>
        <taxon>Plasmodiophoridae</taxon>
        <taxon>Spongospora</taxon>
    </lineage>
</organism>
<dbReference type="GO" id="GO:0005737">
    <property type="term" value="C:cytoplasm"/>
    <property type="evidence" value="ECO:0007669"/>
    <property type="project" value="TreeGrafter"/>
</dbReference>
<dbReference type="AlphaFoldDB" id="A0A0H5QR04"/>
<dbReference type="InterPro" id="IPR002130">
    <property type="entry name" value="Cyclophilin-type_PPIase_dom"/>
</dbReference>
<dbReference type="Pfam" id="PF00160">
    <property type="entry name" value="Pro_isomerase"/>
    <property type="match status" value="1"/>
</dbReference>
<dbReference type="PROSITE" id="PS50072">
    <property type="entry name" value="CSA_PPIASE_2"/>
    <property type="match status" value="1"/>
</dbReference>
<dbReference type="EMBL" id="HACM01004058">
    <property type="protein sequence ID" value="CRZ04500.1"/>
    <property type="molecule type" value="Transcribed_RNA"/>
</dbReference>
<evidence type="ECO:0000313" key="3">
    <source>
        <dbReference type="EMBL" id="CRZ04500.1"/>
    </source>
</evidence>
<dbReference type="Gene3D" id="2.40.100.10">
    <property type="entry name" value="Cyclophilin-like"/>
    <property type="match status" value="1"/>
</dbReference>
<comment type="function">
    <text evidence="1">PPIases accelerate the folding of proteins. It catalyzes the cis-trans isomerization of proline imidic peptide bonds in oligopeptides.</text>
</comment>
<comment type="catalytic activity">
    <reaction evidence="1">
        <text>[protein]-peptidylproline (omega=180) = [protein]-peptidylproline (omega=0)</text>
        <dbReference type="Rhea" id="RHEA:16237"/>
        <dbReference type="Rhea" id="RHEA-COMP:10747"/>
        <dbReference type="Rhea" id="RHEA-COMP:10748"/>
        <dbReference type="ChEBI" id="CHEBI:83833"/>
        <dbReference type="ChEBI" id="CHEBI:83834"/>
        <dbReference type="EC" id="5.2.1.8"/>
    </reaction>
</comment>